<proteinExistence type="predicted"/>
<evidence type="ECO:0000313" key="2">
    <source>
        <dbReference type="Proteomes" id="UP000023795"/>
    </source>
</evidence>
<dbReference type="RefSeq" id="WP_009766965.1">
    <property type="nucleotide sequence ID" value="NZ_ANIN01000001.1"/>
</dbReference>
<dbReference type="Pfam" id="PF25952">
    <property type="entry name" value="DUF7990"/>
    <property type="match status" value="1"/>
</dbReference>
<dbReference type="NCBIfam" id="NF041419">
    <property type="entry name" value="CC_star_Cory"/>
    <property type="match status" value="1"/>
</dbReference>
<reference evidence="1 2" key="1">
    <citation type="journal article" date="2013" name="Genome Announc.">
        <title>Genome Sequence of Moraxella macacae 0408225, a Novel Bacterial Species Isolated from a Cynomolgus Macaque with Epistaxis.</title>
        <authorList>
            <person name="Ladner J.T."/>
            <person name="Whitehouse C.A."/>
            <person name="Koroleva G.I."/>
            <person name="Palacios G.F."/>
        </authorList>
    </citation>
    <scope>NUCLEOTIDE SEQUENCE [LARGE SCALE GENOMIC DNA]</scope>
    <source>
        <strain evidence="1 2">0408225</strain>
    </source>
</reference>
<dbReference type="EMBL" id="ANIN01000001">
    <property type="protein sequence ID" value="ELA09145.1"/>
    <property type="molecule type" value="Genomic_DNA"/>
</dbReference>
<protein>
    <recommendedName>
        <fullName evidence="3">DNA helicase</fullName>
    </recommendedName>
</protein>
<keyword evidence="2" id="KW-1185">Reference proteome</keyword>
<dbReference type="OrthoDB" id="5358049at2"/>
<dbReference type="eggNOG" id="ENOG5032S6W">
    <property type="taxonomic scope" value="Bacteria"/>
</dbReference>
<dbReference type="InterPro" id="IPR058303">
    <property type="entry name" value="DUF7990"/>
</dbReference>
<organism evidence="1 2">
    <name type="scientific">Moraxella macacae 0408225</name>
    <dbReference type="NCBI Taxonomy" id="1230338"/>
    <lineage>
        <taxon>Bacteria</taxon>
        <taxon>Pseudomonadati</taxon>
        <taxon>Pseudomonadota</taxon>
        <taxon>Gammaproteobacteria</taxon>
        <taxon>Moraxellales</taxon>
        <taxon>Moraxellaceae</taxon>
        <taxon>Moraxella</taxon>
    </lineage>
</organism>
<dbReference type="STRING" id="1230338.MOMA_02020"/>
<dbReference type="InterPro" id="IPR047717">
    <property type="entry name" value="CC_star_Cory"/>
</dbReference>
<comment type="caution">
    <text evidence="1">The sequence shown here is derived from an EMBL/GenBank/DDBJ whole genome shotgun (WGS) entry which is preliminary data.</text>
</comment>
<sequence>MNDHDLTDKKTNPETWWGRFLTGLNEFYHAPYRQTMARAARDEEDFFMLMLFSESLGIANPAAFYAMELQPLFLENFHEWHQRMGMEKCPFEHMGCC</sequence>
<evidence type="ECO:0008006" key="3">
    <source>
        <dbReference type="Google" id="ProtNLM"/>
    </source>
</evidence>
<evidence type="ECO:0000313" key="1">
    <source>
        <dbReference type="EMBL" id="ELA09145.1"/>
    </source>
</evidence>
<accession>L2F8D1</accession>
<dbReference type="PATRIC" id="fig|1230338.3.peg.446"/>
<dbReference type="Proteomes" id="UP000023795">
    <property type="component" value="Unassembled WGS sequence"/>
</dbReference>
<gene>
    <name evidence="1" type="ORF">MOMA_02020</name>
</gene>
<name>L2F8D1_9GAMM</name>
<dbReference type="AlphaFoldDB" id="L2F8D1"/>